<dbReference type="AlphaFoldDB" id="A0A3R7BGK5"/>
<dbReference type="VEuPathDB" id="FungiDB:H257_16794"/>
<evidence type="ECO:0000256" key="3">
    <source>
        <dbReference type="ARBA" id="ARBA00008400"/>
    </source>
</evidence>
<comment type="subcellular location">
    <subcellularLocation>
        <location evidence="1 12">Endoplasmic reticulum membrane</location>
        <topology evidence="1 12">Multi-pass membrane protein</topology>
    </subcellularLocation>
</comment>
<evidence type="ECO:0000256" key="2">
    <source>
        <dbReference type="ARBA" id="ARBA00004687"/>
    </source>
</evidence>
<dbReference type="Gene3D" id="3.40.720.10">
    <property type="entry name" value="Alkaline Phosphatase, subunit A"/>
    <property type="match status" value="1"/>
</dbReference>
<dbReference type="Proteomes" id="UP000285430">
    <property type="component" value="Unassembled WGS sequence"/>
</dbReference>
<dbReference type="UniPathway" id="UPA00196"/>
<dbReference type="CDD" id="cd16020">
    <property type="entry name" value="GPI_EPT_1"/>
    <property type="match status" value="1"/>
</dbReference>
<evidence type="ECO:0000313" key="17">
    <source>
        <dbReference type="Proteomes" id="UP000285712"/>
    </source>
</evidence>
<dbReference type="EC" id="2.-.-.-" evidence="12"/>
<evidence type="ECO:0000313" key="16">
    <source>
        <dbReference type="Proteomes" id="UP000285430"/>
    </source>
</evidence>
<evidence type="ECO:0000313" key="14">
    <source>
        <dbReference type="EMBL" id="RHY91224.1"/>
    </source>
</evidence>
<keyword evidence="11" id="KW-0325">Glycoprotein</keyword>
<keyword evidence="6 12" id="KW-0808">Transferase</keyword>
<name>A0A3R7BGK5_APHAT</name>
<feature type="domain" description="GPI ethanolamine phosphate transferase 1 C-terminal" evidence="13">
    <location>
        <begin position="512"/>
        <end position="618"/>
    </location>
</feature>
<feature type="transmembrane region" description="Helical" evidence="12">
    <location>
        <begin position="594"/>
        <end position="613"/>
    </location>
</feature>
<reference evidence="16 17" key="1">
    <citation type="submission" date="2018-08" db="EMBL/GenBank/DDBJ databases">
        <title>Aphanomyces genome sequencing and annotation.</title>
        <authorList>
            <person name="Minardi D."/>
            <person name="Oidtmann B."/>
            <person name="Van Der Giezen M."/>
            <person name="Studholme D.J."/>
        </authorList>
    </citation>
    <scope>NUCLEOTIDE SEQUENCE [LARGE SCALE GENOMIC DNA]</scope>
    <source>
        <strain evidence="15 16">Da</strain>
        <strain evidence="14 17">Sv</strain>
    </source>
</reference>
<sequence>MTATQWPTGLLILGTLFHAIYLLSIFDIYFKSPVVHDIPAVDVMHESYPPPAKRLVIFIADGCRADTFFDATDRYAVFAHSRLREANLTSLIHSQFQDDEPTRAPFLRHVIKHVGSWGVSHTGCSRPGHVAMFAGMYEDVSAVTRGWQENPVDFDSIFNQRFPDIVPMFAKNVEHVHEKHYSSVDEDFAKDATVLDTWVYHKVQALLDDAKSNRTLFNQLQANQVVFFLHFLGIDSNGHAHRPHSREYISNVALVDRLVEGIHTMLEADDSCNHLDNLFIIAFFQDKATAYIFSADHGMSHQGSHGDGAPENTRTPLVVWGAGVQPPTPKSALDTHAAHGSGFAMDVPSHSHDQVFDQLKAHTVPEADALRLWNLTSFVRKDVLQADIAPLAAALLGLPYPRNSVGVLPFSYMEQGLYRARAVVFNAKSLFVHASIRQQLKQNATWSIFFRGFPRLDRCLGQFATIERAFGAKAYGDIEAISQRIIGDALAGLRHFQRRLHWACRQHSTGLAVTPEDIRLALWYLIFFKLSFFATGNIASMSSFEISSTFRFVTVFNPFVMGALLVLKILLPMVIVTCAFHVLLTLKGHHPNRLFLLVVLLSDVLALHFFFLVKDEGSWKQIGNSISIFGIVNLKMVFVPLLLFVAKLLFRQSTATDRSLHLD</sequence>
<evidence type="ECO:0000256" key="8">
    <source>
        <dbReference type="ARBA" id="ARBA00022824"/>
    </source>
</evidence>
<dbReference type="InterPro" id="IPR017850">
    <property type="entry name" value="Alkaline_phosphatase_core_sf"/>
</dbReference>
<keyword evidence="10 12" id="KW-0472">Membrane</keyword>
<keyword evidence="8 12" id="KW-0256">Endoplasmic reticulum</keyword>
<dbReference type="EMBL" id="QUTH01007560">
    <property type="protein sequence ID" value="RHZ04374.1"/>
    <property type="molecule type" value="Genomic_DNA"/>
</dbReference>
<protein>
    <recommendedName>
        <fullName evidence="4 12">GPI ethanolamine phosphate transferase 1</fullName>
        <ecNumber evidence="12">2.-.-.-</ecNumber>
    </recommendedName>
</protein>
<dbReference type="Pfam" id="PF04987">
    <property type="entry name" value="PigN"/>
    <property type="match status" value="1"/>
</dbReference>
<dbReference type="EMBL" id="QUTG01003524">
    <property type="protein sequence ID" value="RHY91224.1"/>
    <property type="molecule type" value="Genomic_DNA"/>
</dbReference>
<feature type="transmembrane region" description="Helical" evidence="12">
    <location>
        <begin position="625"/>
        <end position="650"/>
    </location>
</feature>
<feature type="transmembrane region" description="Helical" evidence="12">
    <location>
        <begin position="559"/>
        <end position="582"/>
    </location>
</feature>
<feature type="transmembrane region" description="Helical" evidence="12">
    <location>
        <begin position="6"/>
        <end position="30"/>
    </location>
</feature>
<dbReference type="InterPro" id="IPR017852">
    <property type="entry name" value="GPI_EtnP_transferase_1_C"/>
</dbReference>
<organism evidence="14 17">
    <name type="scientific">Aphanomyces astaci</name>
    <name type="common">Crayfish plague agent</name>
    <dbReference type="NCBI Taxonomy" id="112090"/>
    <lineage>
        <taxon>Eukaryota</taxon>
        <taxon>Sar</taxon>
        <taxon>Stramenopiles</taxon>
        <taxon>Oomycota</taxon>
        <taxon>Saprolegniomycetes</taxon>
        <taxon>Saprolegniales</taxon>
        <taxon>Verrucalvaceae</taxon>
        <taxon>Aphanomyces</taxon>
    </lineage>
</organism>
<evidence type="ECO:0000256" key="1">
    <source>
        <dbReference type="ARBA" id="ARBA00004477"/>
    </source>
</evidence>
<evidence type="ECO:0000256" key="10">
    <source>
        <dbReference type="ARBA" id="ARBA00023136"/>
    </source>
</evidence>
<evidence type="ECO:0000256" key="6">
    <source>
        <dbReference type="ARBA" id="ARBA00022679"/>
    </source>
</evidence>
<evidence type="ECO:0000256" key="4">
    <source>
        <dbReference type="ARBA" id="ARBA00020831"/>
    </source>
</evidence>
<evidence type="ECO:0000313" key="15">
    <source>
        <dbReference type="EMBL" id="RHZ04374.1"/>
    </source>
</evidence>
<dbReference type="SUPFAM" id="SSF53649">
    <property type="entry name" value="Alkaline phosphatase-like"/>
    <property type="match status" value="1"/>
</dbReference>
<dbReference type="GO" id="GO:0051377">
    <property type="term" value="F:mannose-ethanolamine phosphotransferase activity"/>
    <property type="evidence" value="ECO:0007669"/>
    <property type="project" value="UniProtKB-UniRule"/>
</dbReference>
<comment type="function">
    <text evidence="12">Ethanolamine phosphate transferase involved in glycosylphosphatidylinositol-anchor biosynthesis. Transfers ethanolamine phosphate to the first alpha-1,4-linked mannose of the glycosylphosphatidylinositol precursor of GPI-anchor.</text>
</comment>
<comment type="caution">
    <text evidence="12">Lacks conserved residue(s) required for the propagation of feature annotation.</text>
</comment>
<dbReference type="GO" id="GO:0006506">
    <property type="term" value="P:GPI anchor biosynthetic process"/>
    <property type="evidence" value="ECO:0007669"/>
    <property type="project" value="UniProtKB-UniPathway"/>
</dbReference>
<evidence type="ECO:0000256" key="9">
    <source>
        <dbReference type="ARBA" id="ARBA00022989"/>
    </source>
</evidence>
<dbReference type="PANTHER" id="PTHR12250">
    <property type="entry name" value="PHOSPHATIDYLINOSITOL GLYCAN, CLASS N"/>
    <property type="match status" value="1"/>
</dbReference>
<dbReference type="InterPro" id="IPR037671">
    <property type="entry name" value="PIGN_N"/>
</dbReference>
<evidence type="ECO:0000256" key="11">
    <source>
        <dbReference type="ARBA" id="ARBA00023180"/>
    </source>
</evidence>
<dbReference type="GO" id="GO:0005789">
    <property type="term" value="C:endoplasmic reticulum membrane"/>
    <property type="evidence" value="ECO:0007669"/>
    <property type="project" value="UniProtKB-SubCell"/>
</dbReference>
<evidence type="ECO:0000256" key="7">
    <source>
        <dbReference type="ARBA" id="ARBA00022692"/>
    </source>
</evidence>
<comment type="pathway">
    <text evidence="2 12">Glycolipid biosynthesis; glycosylphosphatidylinositol-anchor biosynthesis.</text>
</comment>
<accession>A0A3R7BGK5</accession>
<evidence type="ECO:0000259" key="13">
    <source>
        <dbReference type="Pfam" id="PF04987"/>
    </source>
</evidence>
<dbReference type="PANTHER" id="PTHR12250:SF0">
    <property type="entry name" value="GPI ETHANOLAMINE PHOSPHATE TRANSFERASE 1"/>
    <property type="match status" value="1"/>
</dbReference>
<keyword evidence="5 12" id="KW-0337">GPI-anchor biosynthesis</keyword>
<evidence type="ECO:0000256" key="12">
    <source>
        <dbReference type="RuleBase" id="RU367138"/>
    </source>
</evidence>
<proteinExistence type="inferred from homology"/>
<evidence type="ECO:0000256" key="5">
    <source>
        <dbReference type="ARBA" id="ARBA00022502"/>
    </source>
</evidence>
<keyword evidence="7 12" id="KW-0812">Transmembrane</keyword>
<keyword evidence="9 12" id="KW-1133">Transmembrane helix</keyword>
<gene>
    <name evidence="14" type="ORF">DYB35_004471</name>
    <name evidence="15" type="ORF">DYB37_003441</name>
</gene>
<comment type="caution">
    <text evidence="14">The sequence shown here is derived from an EMBL/GenBank/DDBJ whole genome shotgun (WGS) entry which is preliminary data.</text>
</comment>
<comment type="similarity">
    <text evidence="3 12">Belongs to the PIGG/PIGN/PIGO family. PIGN subfamily.</text>
</comment>
<dbReference type="Proteomes" id="UP000285712">
    <property type="component" value="Unassembled WGS sequence"/>
</dbReference>
<dbReference type="InterPro" id="IPR007070">
    <property type="entry name" value="GPI_EtnP_transferase_1"/>
</dbReference>